<dbReference type="EMBL" id="CP064939">
    <property type="protein sequence ID" value="QPH37814.1"/>
    <property type="molecule type" value="Genomic_DNA"/>
</dbReference>
<accession>A0A7U3Q3R7</accession>
<dbReference type="InterPro" id="IPR021255">
    <property type="entry name" value="DUF2807"/>
</dbReference>
<dbReference type="KEGG" id="pex:IZT61_11900"/>
<protein>
    <submittedName>
        <fullName evidence="3">DUF2807 domain-containing protein</fullName>
    </submittedName>
</protein>
<dbReference type="AlphaFoldDB" id="A0A7U3Q3R7"/>
<evidence type="ECO:0000256" key="1">
    <source>
        <dbReference type="SAM" id="SignalP"/>
    </source>
</evidence>
<feature type="chain" id="PRO_5033052290" evidence="1">
    <location>
        <begin position="30"/>
        <end position="198"/>
    </location>
</feature>
<keyword evidence="1" id="KW-0732">Signal</keyword>
<gene>
    <name evidence="3" type="ORF">IZT61_11900</name>
</gene>
<proteinExistence type="predicted"/>
<organism evidence="3 4">
    <name type="scientific">Pedobacter endophyticus</name>
    <dbReference type="NCBI Taxonomy" id="2789740"/>
    <lineage>
        <taxon>Bacteria</taxon>
        <taxon>Pseudomonadati</taxon>
        <taxon>Bacteroidota</taxon>
        <taxon>Sphingobacteriia</taxon>
        <taxon>Sphingobacteriales</taxon>
        <taxon>Sphingobacteriaceae</taxon>
        <taxon>Pedobacter</taxon>
    </lineage>
</organism>
<evidence type="ECO:0000313" key="3">
    <source>
        <dbReference type="EMBL" id="QPH37814.1"/>
    </source>
</evidence>
<evidence type="ECO:0000313" key="4">
    <source>
        <dbReference type="Proteomes" id="UP000594759"/>
    </source>
</evidence>
<dbReference type="RefSeq" id="WP_196097127.1">
    <property type="nucleotide sequence ID" value="NZ_CP064939.1"/>
</dbReference>
<evidence type="ECO:0000259" key="2">
    <source>
        <dbReference type="Pfam" id="PF10988"/>
    </source>
</evidence>
<feature type="domain" description="Putative auto-transporter adhesin head GIN" evidence="2">
    <location>
        <begin position="43"/>
        <end position="179"/>
    </location>
</feature>
<name>A0A7U3Q3R7_9SPHI</name>
<dbReference type="Gene3D" id="2.160.20.120">
    <property type="match status" value="1"/>
</dbReference>
<feature type="signal peptide" evidence="1">
    <location>
        <begin position="1"/>
        <end position="29"/>
    </location>
</feature>
<dbReference type="Proteomes" id="UP000594759">
    <property type="component" value="Chromosome"/>
</dbReference>
<reference evidence="3 4" key="1">
    <citation type="submission" date="2020-11" db="EMBL/GenBank/DDBJ databases">
        <title>Pedobacter endophytica, an endophytic bacteria isolated form Carex pumila.</title>
        <authorList>
            <person name="Peng Y."/>
            <person name="Jiang L."/>
            <person name="Lee J."/>
        </authorList>
    </citation>
    <scope>NUCLEOTIDE SEQUENCE [LARGE SCALE GENOMIC DNA]</scope>
    <source>
        <strain evidence="3 4">JBR3-12</strain>
    </source>
</reference>
<sequence>MKTSIKTLIATSLTAIVLSTAVIVPTVSATEIAPIKKSKVSSFRKISVKGNVELTIVQGSRSSVAYADDNYGSAKVMQDGDNLKISSTSNELTKVVVYVTDIFRIQASENALVKTDGKLNTQFLQIFLNDNAHADIDTKTEGLYTVIEDHADLKLSGSTNDHTLVMGDTQKLTMDKFAALKTHTNSLEKAIETVVVAK</sequence>
<dbReference type="Pfam" id="PF10988">
    <property type="entry name" value="DUF2807"/>
    <property type="match status" value="1"/>
</dbReference>
<keyword evidence="4" id="KW-1185">Reference proteome</keyword>